<dbReference type="AlphaFoldDB" id="A0A928KTJ6"/>
<evidence type="ECO:0000259" key="2">
    <source>
        <dbReference type="Pfam" id="PF14238"/>
    </source>
</evidence>
<evidence type="ECO:0000313" key="3">
    <source>
        <dbReference type="EMBL" id="MBE6834398.1"/>
    </source>
</evidence>
<dbReference type="Pfam" id="PF14238">
    <property type="entry name" value="DUF4340"/>
    <property type="match status" value="1"/>
</dbReference>
<dbReference type="InterPro" id="IPR025641">
    <property type="entry name" value="DUF4340"/>
</dbReference>
<organism evidence="3 4">
    <name type="scientific">Faecalispora sporosphaeroides</name>
    <dbReference type="NCBI Taxonomy" id="1549"/>
    <lineage>
        <taxon>Bacteria</taxon>
        <taxon>Bacillati</taxon>
        <taxon>Bacillota</taxon>
        <taxon>Clostridia</taxon>
        <taxon>Eubacteriales</taxon>
        <taxon>Oscillospiraceae</taxon>
        <taxon>Faecalispora</taxon>
    </lineage>
</organism>
<feature type="chain" id="PRO_5036838845" evidence="1">
    <location>
        <begin position="24"/>
        <end position="490"/>
    </location>
</feature>
<dbReference type="Proteomes" id="UP000754750">
    <property type="component" value="Unassembled WGS sequence"/>
</dbReference>
<dbReference type="EMBL" id="SVNY01000007">
    <property type="protein sequence ID" value="MBE6834398.1"/>
    <property type="molecule type" value="Genomic_DNA"/>
</dbReference>
<evidence type="ECO:0000256" key="1">
    <source>
        <dbReference type="SAM" id="SignalP"/>
    </source>
</evidence>
<protein>
    <submittedName>
        <fullName evidence="3">DUF4340 domain-containing protein</fullName>
    </submittedName>
</protein>
<name>A0A928KTJ6_9FIRM</name>
<feature type="domain" description="DUF4340" evidence="2">
    <location>
        <begin position="237"/>
        <end position="373"/>
    </location>
</feature>
<feature type="signal peptide" evidence="1">
    <location>
        <begin position="1"/>
        <end position="23"/>
    </location>
</feature>
<reference evidence="3" key="1">
    <citation type="submission" date="2019-04" db="EMBL/GenBank/DDBJ databases">
        <title>Evolution of Biomass-Degrading Anaerobic Consortia Revealed by Metagenomics.</title>
        <authorList>
            <person name="Peng X."/>
        </authorList>
    </citation>
    <scope>NUCLEOTIDE SEQUENCE</scope>
    <source>
        <strain evidence="3">SIG551</strain>
    </source>
</reference>
<proteinExistence type="predicted"/>
<sequence length="490" mass="52110">MKHSTRNLLAAAAALVVLGGAFAALKLTEKEPQTASSAADDTAISLLSKQIEDVQSMQVKNKNGGFVIVPKTTAESAASGGSTHTTYTVQGLEGLPLYETAAENVVKDGFSLVASKNVGSVSSLKDYGLDNPSAEVQVNFKDGTSFDYLLGNEAAGSDGYYMAGKGSDNVYVVSVDGGMFNGVKDFVQKELYSLTNASSGQETPAIDFISLSSPHLGEQLTVTSQNNSVTVSDGKQSVLVDDTQYSTLATAISTVTADEVTAIHPTAEQIKQYGLDTPSMTLSFTADKHSHTLKAGNTENGMRYIMADSIDAIFGIKEETSSVWATATLFSLRSKFVQIPNIIDVSGLDVTADDKTYTFEKARTKNASKSTKDSEVYDYTVTCNGKAVTYEPNFQKYYQNIVAVQLLEEANADSDGVATAMSGQPAFTVRFRFYDAARKPVTVQYYIVGDRRYLAVVDQVPQGLVTGTNVTGLIADTATVAENGAVQAGL</sequence>
<keyword evidence="1" id="KW-0732">Signal</keyword>
<gene>
    <name evidence="3" type="ORF">E7512_12630</name>
</gene>
<comment type="caution">
    <text evidence="3">The sequence shown here is derived from an EMBL/GenBank/DDBJ whole genome shotgun (WGS) entry which is preliminary data.</text>
</comment>
<evidence type="ECO:0000313" key="4">
    <source>
        <dbReference type="Proteomes" id="UP000754750"/>
    </source>
</evidence>
<accession>A0A928KTJ6</accession>
<dbReference type="RefSeq" id="WP_326840859.1">
    <property type="nucleotide sequence ID" value="NZ_SVNY01000007.1"/>
</dbReference>